<feature type="compositionally biased region" description="Polar residues" evidence="1">
    <location>
        <begin position="809"/>
        <end position="821"/>
    </location>
</feature>
<evidence type="ECO:0000256" key="1">
    <source>
        <dbReference type="SAM" id="MobiDB-lite"/>
    </source>
</evidence>
<gene>
    <name evidence="3" type="ORF">IEO21_07023</name>
</gene>
<dbReference type="EMBL" id="JADOXO010000180">
    <property type="protein sequence ID" value="KAF9810295.1"/>
    <property type="molecule type" value="Genomic_DNA"/>
</dbReference>
<evidence type="ECO:0000259" key="2">
    <source>
        <dbReference type="Pfam" id="PF08101"/>
    </source>
</evidence>
<feature type="compositionally biased region" description="Polar residues" evidence="1">
    <location>
        <begin position="771"/>
        <end position="780"/>
    </location>
</feature>
<feature type="compositionally biased region" description="Low complexity" evidence="1">
    <location>
        <begin position="622"/>
        <end position="633"/>
    </location>
</feature>
<feature type="region of interest" description="Disordered" evidence="1">
    <location>
        <begin position="894"/>
        <end position="951"/>
    </location>
</feature>
<dbReference type="PANTHER" id="PTHR28093">
    <property type="entry name" value="MORPHOGENESIS-RELATED PROTEIN MSB1"/>
    <property type="match status" value="1"/>
</dbReference>
<dbReference type="Proteomes" id="UP000639403">
    <property type="component" value="Unassembled WGS sequence"/>
</dbReference>
<feature type="compositionally biased region" description="Polar residues" evidence="1">
    <location>
        <begin position="524"/>
        <end position="541"/>
    </location>
</feature>
<dbReference type="Pfam" id="PF08101">
    <property type="entry name" value="Msb1-Mug8_dom"/>
    <property type="match status" value="1"/>
</dbReference>
<dbReference type="InterPro" id="IPR008936">
    <property type="entry name" value="Rho_GTPase_activation_prot"/>
</dbReference>
<feature type="domain" description="Meiotically up-regulated protein Msb1/Mug8" evidence="2">
    <location>
        <begin position="82"/>
        <end position="207"/>
    </location>
</feature>
<accession>A0A8H7NZ60</accession>
<dbReference type="Gene3D" id="1.10.555.10">
    <property type="entry name" value="Rho GTPase activation protein"/>
    <property type="match status" value="1"/>
</dbReference>
<protein>
    <recommendedName>
        <fullName evidence="2">Meiotically up-regulated protein Msb1/Mug8 domain-containing protein</fullName>
    </recommendedName>
</protein>
<name>A0A8H7NZ60_9APHY</name>
<feature type="compositionally biased region" description="Basic and acidic residues" evidence="1">
    <location>
        <begin position="756"/>
        <end position="768"/>
    </location>
</feature>
<dbReference type="InterPro" id="IPR037508">
    <property type="entry name" value="Msb1/Mug8"/>
</dbReference>
<reference evidence="3" key="1">
    <citation type="submission" date="2020-11" db="EMBL/GenBank/DDBJ databases">
        <authorList>
            <person name="Koelle M."/>
            <person name="Horta M.A.C."/>
            <person name="Nowrousian M."/>
            <person name="Ohm R.A."/>
            <person name="Benz P."/>
            <person name="Pilgard A."/>
        </authorList>
    </citation>
    <scope>NUCLEOTIDE SEQUENCE</scope>
    <source>
        <strain evidence="3">FPRL280</strain>
    </source>
</reference>
<feature type="compositionally biased region" description="Pro residues" evidence="1">
    <location>
        <begin position="508"/>
        <end position="520"/>
    </location>
</feature>
<organism evidence="3 4">
    <name type="scientific">Rhodonia placenta</name>
    <dbReference type="NCBI Taxonomy" id="104341"/>
    <lineage>
        <taxon>Eukaryota</taxon>
        <taxon>Fungi</taxon>
        <taxon>Dikarya</taxon>
        <taxon>Basidiomycota</taxon>
        <taxon>Agaricomycotina</taxon>
        <taxon>Agaricomycetes</taxon>
        <taxon>Polyporales</taxon>
        <taxon>Adustoporiaceae</taxon>
        <taxon>Rhodonia</taxon>
    </lineage>
</organism>
<evidence type="ECO:0000313" key="4">
    <source>
        <dbReference type="Proteomes" id="UP000639403"/>
    </source>
</evidence>
<comment type="caution">
    <text evidence="3">The sequence shown here is derived from an EMBL/GenBank/DDBJ whole genome shotgun (WGS) entry which is preliminary data.</text>
</comment>
<feature type="region of interest" description="Disordered" evidence="1">
    <location>
        <begin position="402"/>
        <end position="449"/>
    </location>
</feature>
<proteinExistence type="predicted"/>
<feature type="region of interest" description="Disordered" evidence="1">
    <location>
        <begin position="334"/>
        <end position="363"/>
    </location>
</feature>
<feature type="region of interest" description="Disordered" evidence="1">
    <location>
        <begin position="506"/>
        <end position="541"/>
    </location>
</feature>
<feature type="compositionally biased region" description="Polar residues" evidence="1">
    <location>
        <begin position="353"/>
        <end position="363"/>
    </location>
</feature>
<dbReference type="PANTHER" id="PTHR28093:SF1">
    <property type="entry name" value="MORPHOGENESIS-RELATED PROTEIN MSB1"/>
    <property type="match status" value="1"/>
</dbReference>
<evidence type="ECO:0000313" key="3">
    <source>
        <dbReference type="EMBL" id="KAF9810295.1"/>
    </source>
</evidence>
<dbReference type="InterPro" id="IPR012965">
    <property type="entry name" value="Msb1/Mug8_dom"/>
</dbReference>
<feature type="compositionally biased region" description="Basic and acidic residues" evidence="1">
    <location>
        <begin position="664"/>
        <end position="675"/>
    </location>
</feature>
<dbReference type="AlphaFoldDB" id="A0A8H7NZ60"/>
<reference evidence="3" key="2">
    <citation type="journal article" name="Front. Microbiol.">
        <title>Degradative Capacity of Two Strains of Rhodonia placenta: From Phenotype to Genotype.</title>
        <authorList>
            <person name="Kolle M."/>
            <person name="Horta M.A.C."/>
            <person name="Nowrousian M."/>
            <person name="Ohm R.A."/>
            <person name="Benz J.P."/>
            <person name="Pilgard A."/>
        </authorList>
    </citation>
    <scope>NUCLEOTIDE SEQUENCE</scope>
    <source>
        <strain evidence="3">FPRL280</strain>
    </source>
</reference>
<feature type="compositionally biased region" description="Polar residues" evidence="1">
    <location>
        <begin position="787"/>
        <end position="796"/>
    </location>
</feature>
<sequence length="951" mass="102212">MHPHWYSTSPDLQRRLISLFILSLAPKSPITTLSPTPSSPQIIFNTELEYTRSPHDIAAVLRWALRHVRLEGDSFGGPNTNPWQWYTAFHETEREKHHPPSAFSEILVPQLPPAHLQLLVSTLELVSSLAAHSERNGISGSKLTKFIGLWLLAAQRTEDGDDWASFYARWERAGRILEHIFLAQIRDEMTRKKMPLRLSELVASYPYTRASTIEEGLLPRPRLSSRRYDALHVRVETQLPDFTTPRPKQHPLRIIADAIKAEVISQSGQYQDMWDAIKREATTTDGEASAESASGNSPTLSRVFADETIRLLSLVPAESSSSVPTIRLTDPASNRLVRRVTRGRSASAGPSDGKTQASRISIMNGTSSTDNVVATKDWSDFSSIGFGDSSLGSDFAKTLLDSDLEKTQPSPIMRKSSRRRRSSPPPQGNSSVAEQPAARNVVPTKSKTTRTELTQLDEAFVDFWSDALLDPIASDWPNFVVCQLKPFAPAEDGRKPINWLILEQVFTRPPPPPEPQPASPTTPNRASSPRPSLRSNISSTRKSATFNAAKRRFTFFSTSPTIGSDTKLPARKKATMSPRVGEMGEILSEEPEKEAPSPSKEAKAVEPKGLGLNNIDVGGGTSATVTGAAANGTQIKTSELIAVPIVEAEQASPAGEGVSATQRIKQDEEPAEEKPTPSIPEDVVVPTDTLTEHASAPEAKPLPPAPEHVVLAGETPGPEVALSTSEPATLAEVSQQLADREAPIAEVAPSTPDIAGSEKAESQPHVVEEPLTTSIASPEVTQGAEGSVQQAVSETVSGRDVPDQDVGTPVSSLPVSGSQSRFVEDLGTDSEETGTGNTADIDVTAEQDSPSRSVQVGGGAESENAKTTENVLASAVSEPEAISQTQVQDVSLPAPAILEQSHSPAEQSAPFVPEEEQPAQEGAEATTEEVSGDVHDGVPETTILRSTLAAP</sequence>
<feature type="compositionally biased region" description="Polar residues" evidence="1">
    <location>
        <begin position="722"/>
        <end position="737"/>
    </location>
</feature>
<feature type="region of interest" description="Disordered" evidence="1">
    <location>
        <begin position="560"/>
        <end position="871"/>
    </location>
</feature>